<protein>
    <submittedName>
        <fullName evidence="1">Uncharacterized protein</fullName>
    </submittedName>
</protein>
<dbReference type="AlphaFoldDB" id="A0A2Z3H1A2"/>
<name>A0A2Z3H1A2_9BACT</name>
<reference evidence="1 2" key="1">
    <citation type="submission" date="2018-01" db="EMBL/GenBank/DDBJ databases">
        <title>G. obscuriglobus.</title>
        <authorList>
            <person name="Franke J."/>
            <person name="Blomberg W."/>
            <person name="Selmecki A."/>
        </authorList>
    </citation>
    <scope>NUCLEOTIDE SEQUENCE [LARGE SCALE GENOMIC DNA]</scope>
    <source>
        <strain evidence="1 2">DSM 5831</strain>
    </source>
</reference>
<proteinExistence type="predicted"/>
<gene>
    <name evidence="1" type="ORF">C1280_10160</name>
</gene>
<sequence>MGLRVVPIRAGAARRRGWRLVPASGGPRHGTSDRWCSARSHWWHAHSGCAALSVRPGTAEVSEPNPALHLTPPSDSGRTAHCIMAVQVSFLFGHPRAHGGRGGDRPL</sequence>
<keyword evidence="2" id="KW-1185">Reference proteome</keyword>
<dbReference type="KEGG" id="gog:C1280_10160"/>
<evidence type="ECO:0000313" key="1">
    <source>
        <dbReference type="EMBL" id="AWM37346.1"/>
    </source>
</evidence>
<organism evidence="1 2">
    <name type="scientific">Gemmata obscuriglobus</name>
    <dbReference type="NCBI Taxonomy" id="114"/>
    <lineage>
        <taxon>Bacteria</taxon>
        <taxon>Pseudomonadati</taxon>
        <taxon>Planctomycetota</taxon>
        <taxon>Planctomycetia</taxon>
        <taxon>Gemmatales</taxon>
        <taxon>Gemmataceae</taxon>
        <taxon>Gemmata</taxon>
    </lineage>
</organism>
<dbReference type="EMBL" id="CP025958">
    <property type="protein sequence ID" value="AWM37346.1"/>
    <property type="molecule type" value="Genomic_DNA"/>
</dbReference>
<dbReference type="Proteomes" id="UP000245802">
    <property type="component" value="Chromosome"/>
</dbReference>
<accession>A0A2Z3H1A2</accession>
<evidence type="ECO:0000313" key="2">
    <source>
        <dbReference type="Proteomes" id="UP000245802"/>
    </source>
</evidence>